<keyword evidence="1" id="KW-0732">Signal</keyword>
<proteinExistence type="predicted"/>
<evidence type="ECO:0000313" key="2">
    <source>
        <dbReference type="EMBL" id="KAJ3720763.1"/>
    </source>
</evidence>
<dbReference type="AlphaFoldDB" id="A0AA38J4L7"/>
<evidence type="ECO:0000256" key="1">
    <source>
        <dbReference type="SAM" id="SignalP"/>
    </source>
</evidence>
<feature type="chain" id="PRO_5041238705" evidence="1">
    <location>
        <begin position="26"/>
        <end position="133"/>
    </location>
</feature>
<accession>A0AA38J4L7</accession>
<comment type="caution">
    <text evidence="2">The sequence shown here is derived from an EMBL/GenBank/DDBJ whole genome shotgun (WGS) entry which is preliminary data.</text>
</comment>
<organism evidence="2 3">
    <name type="scientific">Lentinula guzmanii</name>
    <dbReference type="NCBI Taxonomy" id="2804957"/>
    <lineage>
        <taxon>Eukaryota</taxon>
        <taxon>Fungi</taxon>
        <taxon>Dikarya</taxon>
        <taxon>Basidiomycota</taxon>
        <taxon>Agaricomycotina</taxon>
        <taxon>Agaricomycetes</taxon>
        <taxon>Agaricomycetidae</taxon>
        <taxon>Agaricales</taxon>
        <taxon>Marasmiineae</taxon>
        <taxon>Omphalotaceae</taxon>
        <taxon>Lentinula</taxon>
    </lineage>
</organism>
<dbReference type="EMBL" id="JANVFO010000061">
    <property type="protein sequence ID" value="KAJ3720763.1"/>
    <property type="molecule type" value="Genomic_DNA"/>
</dbReference>
<name>A0AA38J4L7_9AGAR</name>
<gene>
    <name evidence="2" type="ORF">DFJ43DRAFT_1141238</name>
</gene>
<evidence type="ECO:0000313" key="3">
    <source>
        <dbReference type="Proteomes" id="UP001176059"/>
    </source>
</evidence>
<protein>
    <submittedName>
        <fullName evidence="2">Uncharacterized protein</fullName>
    </submittedName>
</protein>
<sequence length="133" mass="14475">MASKMFACSWTIWTVVLLPLRGISDETPEGHLVEIPQVLEVIEAVGKDTEPGVVSAKQKEEHGGIIVTLCSNLVNGLTWISWTKIAHSYIRGGFCVSRMVFEIETLSSNTFLVPSMGLGGNERGDRGAARTEL</sequence>
<reference evidence="2" key="2">
    <citation type="journal article" date="2023" name="Proc. Natl. Acad. Sci. U.S.A.">
        <title>A global phylogenomic analysis of the shiitake genus Lentinula.</title>
        <authorList>
            <person name="Sierra-Patev S."/>
            <person name="Min B."/>
            <person name="Naranjo-Ortiz M."/>
            <person name="Looney B."/>
            <person name="Konkel Z."/>
            <person name="Slot J.C."/>
            <person name="Sakamoto Y."/>
            <person name="Steenwyk J.L."/>
            <person name="Rokas A."/>
            <person name="Carro J."/>
            <person name="Camarero S."/>
            <person name="Ferreira P."/>
            <person name="Molpeceres G."/>
            <person name="Ruiz-Duenas F.J."/>
            <person name="Serrano A."/>
            <person name="Henrissat B."/>
            <person name="Drula E."/>
            <person name="Hughes K.W."/>
            <person name="Mata J.L."/>
            <person name="Ishikawa N.K."/>
            <person name="Vargas-Isla R."/>
            <person name="Ushijima S."/>
            <person name="Smith C.A."/>
            <person name="Donoghue J."/>
            <person name="Ahrendt S."/>
            <person name="Andreopoulos W."/>
            <person name="He G."/>
            <person name="LaButti K."/>
            <person name="Lipzen A."/>
            <person name="Ng V."/>
            <person name="Riley R."/>
            <person name="Sandor L."/>
            <person name="Barry K."/>
            <person name="Martinez A.T."/>
            <person name="Xiao Y."/>
            <person name="Gibbons J.G."/>
            <person name="Terashima K."/>
            <person name="Grigoriev I.V."/>
            <person name="Hibbett D."/>
        </authorList>
    </citation>
    <scope>NUCLEOTIDE SEQUENCE</scope>
    <source>
        <strain evidence="2">ET3784</strain>
    </source>
</reference>
<reference evidence="2" key="1">
    <citation type="submission" date="2022-08" db="EMBL/GenBank/DDBJ databases">
        <authorList>
            <consortium name="DOE Joint Genome Institute"/>
            <person name="Min B."/>
            <person name="Sierra-Patev S."/>
            <person name="Naranjo-Ortiz M."/>
            <person name="Looney B."/>
            <person name="Konkel Z."/>
            <person name="Slot J.C."/>
            <person name="Sakamoto Y."/>
            <person name="Steenwyk J.L."/>
            <person name="Rokas A."/>
            <person name="Carro J."/>
            <person name="Camarero S."/>
            <person name="Ferreira P."/>
            <person name="Molpeceres G."/>
            <person name="Ruiz-duenas F.J."/>
            <person name="Serrano A."/>
            <person name="Henrissat B."/>
            <person name="Drula E."/>
            <person name="Hughes K.W."/>
            <person name="Mata J.L."/>
            <person name="Ishikawa N.K."/>
            <person name="Vargas-Isla R."/>
            <person name="Ushijima S."/>
            <person name="Smith C.A."/>
            <person name="Ahrendt S."/>
            <person name="Andreopoulos W."/>
            <person name="He G."/>
            <person name="LaButti K."/>
            <person name="Lipzen A."/>
            <person name="Ng V."/>
            <person name="Riley R."/>
            <person name="Sandor L."/>
            <person name="Barry K."/>
            <person name="Martinez A.T."/>
            <person name="Xiao Y."/>
            <person name="Gibbons J.G."/>
            <person name="Terashima K."/>
            <person name="Hibbett D.S."/>
            <person name="Grigoriev I.V."/>
        </authorList>
    </citation>
    <scope>NUCLEOTIDE SEQUENCE</scope>
    <source>
        <strain evidence="2">ET3784</strain>
    </source>
</reference>
<keyword evidence="3" id="KW-1185">Reference proteome</keyword>
<feature type="signal peptide" evidence="1">
    <location>
        <begin position="1"/>
        <end position="25"/>
    </location>
</feature>
<dbReference type="Proteomes" id="UP001176059">
    <property type="component" value="Unassembled WGS sequence"/>
</dbReference>